<name>A0AAN8E1I1_CHAGU</name>
<keyword evidence="2" id="KW-1185">Reference proteome</keyword>
<evidence type="ECO:0000313" key="2">
    <source>
        <dbReference type="Proteomes" id="UP001331515"/>
    </source>
</evidence>
<dbReference type="EMBL" id="JAURVH010001515">
    <property type="protein sequence ID" value="KAK5932937.1"/>
    <property type="molecule type" value="Genomic_DNA"/>
</dbReference>
<dbReference type="AlphaFoldDB" id="A0AAN8E1I1"/>
<organism evidence="1 2">
    <name type="scientific">Champsocephalus gunnari</name>
    <name type="common">Mackerel icefish</name>
    <dbReference type="NCBI Taxonomy" id="52237"/>
    <lineage>
        <taxon>Eukaryota</taxon>
        <taxon>Metazoa</taxon>
        <taxon>Chordata</taxon>
        <taxon>Craniata</taxon>
        <taxon>Vertebrata</taxon>
        <taxon>Euteleostomi</taxon>
        <taxon>Actinopterygii</taxon>
        <taxon>Neopterygii</taxon>
        <taxon>Teleostei</taxon>
        <taxon>Neoteleostei</taxon>
        <taxon>Acanthomorphata</taxon>
        <taxon>Eupercaria</taxon>
        <taxon>Perciformes</taxon>
        <taxon>Notothenioidei</taxon>
        <taxon>Channichthyidae</taxon>
        <taxon>Champsocephalus</taxon>
    </lineage>
</organism>
<dbReference type="Proteomes" id="UP001331515">
    <property type="component" value="Unassembled WGS sequence"/>
</dbReference>
<protein>
    <submittedName>
        <fullName evidence="1">Uncharacterized protein</fullName>
    </submittedName>
</protein>
<proteinExistence type="predicted"/>
<sequence>MHLTGSRLHVGRVDENKLSVCNQLRDEQHVKTASLFNTMSQAGCARPLIQTQREGSLPACRCTQLKLHYSALYERSKRQQAAWM</sequence>
<evidence type="ECO:0000313" key="1">
    <source>
        <dbReference type="EMBL" id="KAK5932937.1"/>
    </source>
</evidence>
<reference evidence="1 2" key="1">
    <citation type="journal article" date="2023" name="Mol. Biol. Evol.">
        <title>Genomics of Secondarily Temperate Adaptation in the Only Non-Antarctic Icefish.</title>
        <authorList>
            <person name="Rivera-Colon A.G."/>
            <person name="Rayamajhi N."/>
            <person name="Minhas B.F."/>
            <person name="Madrigal G."/>
            <person name="Bilyk K.T."/>
            <person name="Yoon V."/>
            <person name="Hune M."/>
            <person name="Gregory S."/>
            <person name="Cheng C.H.C."/>
            <person name="Catchen J.M."/>
        </authorList>
    </citation>
    <scope>NUCLEOTIDE SEQUENCE [LARGE SCALE GENOMIC DNA]</scope>
    <source>
        <tissue evidence="1">White muscle</tissue>
    </source>
</reference>
<comment type="caution">
    <text evidence="1">The sequence shown here is derived from an EMBL/GenBank/DDBJ whole genome shotgun (WGS) entry which is preliminary data.</text>
</comment>
<gene>
    <name evidence="1" type="ORF">CgunFtcFv8_004606</name>
</gene>
<accession>A0AAN8E1I1</accession>